<dbReference type="PROSITE" id="PS51186">
    <property type="entry name" value="GNAT"/>
    <property type="match status" value="1"/>
</dbReference>
<dbReference type="InterPro" id="IPR000182">
    <property type="entry name" value="GNAT_dom"/>
</dbReference>
<proteinExistence type="predicted"/>
<dbReference type="EMBL" id="CP024988">
    <property type="protein sequence ID" value="AWT26967.1"/>
    <property type="molecule type" value="Genomic_DNA"/>
</dbReference>
<dbReference type="Gene3D" id="3.40.630.30">
    <property type="match status" value="1"/>
</dbReference>
<dbReference type="CDD" id="cd04301">
    <property type="entry name" value="NAT_SF"/>
    <property type="match status" value="1"/>
</dbReference>
<dbReference type="PANTHER" id="PTHR42919">
    <property type="entry name" value="N-ALPHA-ACETYLTRANSFERASE"/>
    <property type="match status" value="1"/>
</dbReference>
<keyword evidence="2" id="KW-0012">Acyltransferase</keyword>
<gene>
    <name evidence="4" type="ORF">Csp1_22160</name>
</gene>
<dbReference type="GO" id="GO:0016747">
    <property type="term" value="F:acyltransferase activity, transferring groups other than amino-acyl groups"/>
    <property type="evidence" value="ECO:0007669"/>
    <property type="project" value="InterPro"/>
</dbReference>
<evidence type="ECO:0000313" key="4">
    <source>
        <dbReference type="EMBL" id="AWT26967.1"/>
    </source>
</evidence>
<keyword evidence="1" id="KW-0808">Transferase</keyword>
<evidence type="ECO:0000256" key="2">
    <source>
        <dbReference type="ARBA" id="ARBA00023315"/>
    </source>
</evidence>
<sequence>MTIETGRPNSFKEEEESLVVNEAIPSVARSIADLASSRTGLLTRPWTADEHTVAQRIADAIPGEARLITDSVGRTQGWALLYAEREVAPGELRAELVVDSGAEPQLVADAVEDLIRRATQHTPGTRSDSLLLIIDEHNRQLESTLRNAGFEPERRFAVEHRRIEENASHLQEEISSSANRGGLDVLDWNQVVRRGRSNEVRQLQHLTFREHWGNLSKTESEWQHYLNSSEFAPEFSGAAVDRFSGEVVGYVLGSRSRSATSAGEEVTAHTEYIGVSPSHRRRGVAATLLKYVWAAALDAGLFTASLGVDVKNESNARHLYESLGYHTVGYHVAYRLSNFGLHLEARTSN</sequence>
<reference evidence="5" key="1">
    <citation type="submission" date="2017-11" db="EMBL/GenBank/DDBJ databases">
        <title>Otitis media/interna in a cat caused by the recently described species Corynebacterium provencense.</title>
        <authorList>
            <person name="Kittl S."/>
            <person name="Brodard I."/>
            <person name="Rychener L."/>
            <person name="Jores J."/>
            <person name="Roosje P."/>
            <person name="Gobeli Brawand S."/>
        </authorList>
    </citation>
    <scope>NUCLEOTIDE SEQUENCE [LARGE SCALE GENOMIC DNA]</scope>
    <source>
        <strain evidence="5">17KM38</strain>
    </source>
</reference>
<accession>A0A2Z3YXY9</accession>
<organism evidence="4 5">
    <name type="scientific">Corynebacterium provencense</name>
    <dbReference type="NCBI Taxonomy" id="1737425"/>
    <lineage>
        <taxon>Bacteria</taxon>
        <taxon>Bacillati</taxon>
        <taxon>Actinomycetota</taxon>
        <taxon>Actinomycetes</taxon>
        <taxon>Mycobacteriales</taxon>
        <taxon>Corynebacteriaceae</taxon>
        <taxon>Corynebacterium</taxon>
    </lineage>
</organism>
<dbReference type="OrthoDB" id="4681050at2"/>
<keyword evidence="5" id="KW-1185">Reference proteome</keyword>
<evidence type="ECO:0000256" key="1">
    <source>
        <dbReference type="ARBA" id="ARBA00022679"/>
    </source>
</evidence>
<name>A0A2Z3YXY9_9CORY</name>
<dbReference type="KEGG" id="cpre:Csp1_22160"/>
<dbReference type="SUPFAM" id="SSF55729">
    <property type="entry name" value="Acyl-CoA N-acyltransferases (Nat)"/>
    <property type="match status" value="1"/>
</dbReference>
<protein>
    <recommendedName>
        <fullName evidence="3">N-acetyltransferase domain-containing protein</fullName>
    </recommendedName>
</protein>
<dbReference type="RefSeq" id="WP_110482001.1">
    <property type="nucleotide sequence ID" value="NZ_CP024988.1"/>
</dbReference>
<dbReference type="Pfam" id="PF00583">
    <property type="entry name" value="Acetyltransf_1"/>
    <property type="match status" value="1"/>
</dbReference>
<evidence type="ECO:0000259" key="3">
    <source>
        <dbReference type="PROSITE" id="PS51186"/>
    </source>
</evidence>
<dbReference type="Proteomes" id="UP000247696">
    <property type="component" value="Chromosome"/>
</dbReference>
<evidence type="ECO:0000313" key="5">
    <source>
        <dbReference type="Proteomes" id="UP000247696"/>
    </source>
</evidence>
<dbReference type="InterPro" id="IPR016181">
    <property type="entry name" value="Acyl_CoA_acyltransferase"/>
</dbReference>
<feature type="domain" description="N-acetyltransferase" evidence="3">
    <location>
        <begin position="190"/>
        <end position="346"/>
    </location>
</feature>
<dbReference type="InterPro" id="IPR051556">
    <property type="entry name" value="N-term/lysine_N-AcTrnsfr"/>
</dbReference>
<dbReference type="AlphaFoldDB" id="A0A2Z3YXY9"/>
<dbReference type="PANTHER" id="PTHR42919:SF8">
    <property type="entry name" value="N-ALPHA-ACETYLTRANSFERASE 50"/>
    <property type="match status" value="1"/>
</dbReference>